<evidence type="ECO:0000313" key="3">
    <source>
        <dbReference type="EMBL" id="KAK2747717.1"/>
    </source>
</evidence>
<dbReference type="AlphaFoldDB" id="A0AAD9Y9H5"/>
<dbReference type="EMBL" id="VYYT01000287">
    <property type="protein sequence ID" value="KAK2747717.1"/>
    <property type="molecule type" value="Genomic_DNA"/>
</dbReference>
<evidence type="ECO:0000313" key="4">
    <source>
        <dbReference type="Proteomes" id="UP001281614"/>
    </source>
</evidence>
<feature type="region of interest" description="Disordered" evidence="1">
    <location>
        <begin position="1"/>
        <end position="64"/>
    </location>
</feature>
<proteinExistence type="predicted"/>
<protein>
    <recommendedName>
        <fullName evidence="2">F-box domain-containing protein</fullName>
    </recommendedName>
</protein>
<dbReference type="SUPFAM" id="SSF81383">
    <property type="entry name" value="F-box domain"/>
    <property type="match status" value="1"/>
</dbReference>
<keyword evidence="4" id="KW-1185">Reference proteome</keyword>
<dbReference type="InterPro" id="IPR036047">
    <property type="entry name" value="F-box-like_dom_sf"/>
</dbReference>
<reference evidence="3" key="1">
    <citation type="submission" date="2023-02" db="EMBL/GenBank/DDBJ databases">
        <title>Colletotrichum kahawae CIFC_Que2 genome sequencing and assembly.</title>
        <authorList>
            <person name="Baroncelli R."/>
        </authorList>
    </citation>
    <scope>NUCLEOTIDE SEQUENCE</scope>
    <source>
        <strain evidence="3">CIFC_Que2</strain>
    </source>
</reference>
<feature type="compositionally biased region" description="Basic and acidic residues" evidence="1">
    <location>
        <begin position="22"/>
        <end position="38"/>
    </location>
</feature>
<dbReference type="Pfam" id="PF00646">
    <property type="entry name" value="F-box"/>
    <property type="match status" value="1"/>
</dbReference>
<comment type="caution">
    <text evidence="3">The sequence shown here is derived from an EMBL/GenBank/DDBJ whole genome shotgun (WGS) entry which is preliminary data.</text>
</comment>
<accession>A0AAD9Y9H5</accession>
<organism evidence="3 4">
    <name type="scientific">Colletotrichum kahawae</name>
    <name type="common">Coffee berry disease fungus</name>
    <dbReference type="NCBI Taxonomy" id="34407"/>
    <lineage>
        <taxon>Eukaryota</taxon>
        <taxon>Fungi</taxon>
        <taxon>Dikarya</taxon>
        <taxon>Ascomycota</taxon>
        <taxon>Pezizomycotina</taxon>
        <taxon>Sordariomycetes</taxon>
        <taxon>Hypocreomycetidae</taxon>
        <taxon>Glomerellales</taxon>
        <taxon>Glomerellaceae</taxon>
        <taxon>Colletotrichum</taxon>
        <taxon>Colletotrichum gloeosporioides species complex</taxon>
    </lineage>
</organism>
<dbReference type="Proteomes" id="UP001281614">
    <property type="component" value="Unassembled WGS sequence"/>
</dbReference>
<feature type="compositionally biased region" description="Basic residues" evidence="1">
    <location>
        <begin position="1"/>
        <end position="21"/>
    </location>
</feature>
<gene>
    <name evidence="3" type="ORF">CKAH01_18141</name>
</gene>
<evidence type="ECO:0000256" key="1">
    <source>
        <dbReference type="SAM" id="MobiDB-lite"/>
    </source>
</evidence>
<name>A0AAD9Y9H5_COLKA</name>
<evidence type="ECO:0000259" key="2">
    <source>
        <dbReference type="PROSITE" id="PS50181"/>
    </source>
</evidence>
<feature type="domain" description="F-box" evidence="2">
    <location>
        <begin position="79"/>
        <end position="130"/>
    </location>
</feature>
<sequence>MKLHILRQKAARLNKGKKKSPKEKECLTVTQKEVRQTDMEAPVEQTDFRERPEAESPETQSSCSKLSTWNRNHIRNMRESRLLQLPEELLINIMRKAPPHELYILRQTCFTFFRLFQDVAFKAAHVVQEIQGRDVVCFNLDYQTSGATYGWLPLLRGLVTRLNLCDDCYRLKIKNTNLTVFQESYRYWRRLSHLERGACGCPDCDDCRRGDRRLQFSKRFETSDLCRRGAVSLCGHYFVSMTDIENQLVMGFRAPNDTSRFTFVECEKCVERCHSGVPAARGHRRTVPPSISTISRTFGFKIEWTLPIFTLGEERVTDTFLLDRLREFGKRHGKGLLCPHFDFRRLLQCFDPRICSCLGMDLRIGGSSSMASSRPGLGGAPRPTCNKASKLTPRDQFIPASWDNAMEQHSVSCEYCDAVYCWARDGCVVFLRRSSPATYDTEKKSCMEGVIRQIDPASYGVRWDPNSQNIIWCEDDSCRNGRDWAPVTKRLKARTTGRTRWLTWGRL</sequence>
<dbReference type="PROSITE" id="PS50181">
    <property type="entry name" value="FBOX"/>
    <property type="match status" value="1"/>
</dbReference>
<dbReference type="InterPro" id="IPR001810">
    <property type="entry name" value="F-box_dom"/>
</dbReference>